<organism evidence="7 8">
    <name type="scientific">Rattus norvegicus</name>
    <name type="common">Rat</name>
    <dbReference type="NCBI Taxonomy" id="10116"/>
    <lineage>
        <taxon>Eukaryota</taxon>
        <taxon>Metazoa</taxon>
        <taxon>Chordata</taxon>
        <taxon>Craniata</taxon>
        <taxon>Vertebrata</taxon>
        <taxon>Euteleostomi</taxon>
        <taxon>Mammalia</taxon>
        <taxon>Eutheria</taxon>
        <taxon>Euarchontoglires</taxon>
        <taxon>Glires</taxon>
        <taxon>Rodentia</taxon>
        <taxon>Myomorpha</taxon>
        <taxon>Muroidea</taxon>
        <taxon>Muridae</taxon>
        <taxon>Murinae</taxon>
        <taxon>Rattus</taxon>
    </lineage>
</organism>
<dbReference type="PANTHER" id="PTHR47465">
    <property type="entry name" value="MCG113260-RELATED-RELATED"/>
    <property type="match status" value="1"/>
</dbReference>
<accession>A6JMI5</accession>
<dbReference type="GO" id="GO:0003677">
    <property type="term" value="F:DNA binding"/>
    <property type="evidence" value="ECO:0007669"/>
    <property type="project" value="UniProtKB-UniRule"/>
</dbReference>
<evidence type="ECO:0000256" key="2">
    <source>
        <dbReference type="ARBA" id="ARBA00023155"/>
    </source>
</evidence>
<reference evidence="8" key="1">
    <citation type="submission" date="2005-09" db="EMBL/GenBank/DDBJ databases">
        <authorList>
            <person name="Mural R.J."/>
            <person name="Li P.W."/>
            <person name="Adams M.D."/>
            <person name="Amanatides P.G."/>
            <person name="Baden-Tillson H."/>
            <person name="Barnstead M."/>
            <person name="Chin S.H."/>
            <person name="Dew I."/>
            <person name="Evans C.A."/>
            <person name="Ferriera S."/>
            <person name="Flanigan M."/>
            <person name="Fosler C."/>
            <person name="Glodek A."/>
            <person name="Gu Z."/>
            <person name="Holt R.A."/>
            <person name="Jennings D."/>
            <person name="Kraft C.L."/>
            <person name="Lu F."/>
            <person name="Nguyen T."/>
            <person name="Nusskern D.R."/>
            <person name="Pfannkoch C.M."/>
            <person name="Sitter C."/>
            <person name="Sutton G.G."/>
            <person name="Venter J.C."/>
            <person name="Wang Z."/>
            <person name="Woodage T."/>
            <person name="Zheng X.H."/>
            <person name="Zhong F."/>
        </authorList>
    </citation>
    <scope>NUCLEOTIDE SEQUENCE [LARGE SCALE GENOMIC DNA]</scope>
    <source>
        <strain>BN</strain>
        <strain evidence="8">Sprague-Dawley</strain>
    </source>
</reference>
<dbReference type="InterPro" id="IPR009057">
    <property type="entry name" value="Homeodomain-like_sf"/>
</dbReference>
<dbReference type="Gene3D" id="1.10.10.60">
    <property type="entry name" value="Homeodomain-like"/>
    <property type="match status" value="1"/>
</dbReference>
<feature type="domain" description="Homeobox" evidence="6">
    <location>
        <begin position="116"/>
        <end position="176"/>
    </location>
</feature>
<dbReference type="PROSITE" id="PS50071">
    <property type="entry name" value="HOMEOBOX_2"/>
    <property type="match status" value="1"/>
</dbReference>
<evidence type="ECO:0000256" key="1">
    <source>
        <dbReference type="ARBA" id="ARBA00023125"/>
    </source>
</evidence>
<name>A6JMI5_RAT</name>
<proteinExistence type="predicted"/>
<feature type="compositionally biased region" description="Gly residues" evidence="5">
    <location>
        <begin position="51"/>
        <end position="61"/>
    </location>
</feature>
<feature type="DNA-binding region" description="Homeobox" evidence="4">
    <location>
        <begin position="118"/>
        <end position="177"/>
    </location>
</feature>
<evidence type="ECO:0000256" key="4">
    <source>
        <dbReference type="PROSITE-ProRule" id="PRU00108"/>
    </source>
</evidence>
<gene>
    <name evidence="9" type="primary">Rhoxf5</name>
    <name evidence="7" type="synonym">Pem</name>
    <name evidence="9" type="synonym">Rhox5</name>
    <name evidence="7" type="ORF">rCG_53290</name>
</gene>
<evidence type="ECO:0000256" key="3">
    <source>
        <dbReference type="ARBA" id="ARBA00023242"/>
    </source>
</evidence>
<keyword evidence="2 4" id="KW-0371">Homeobox</keyword>
<evidence type="ECO:0000313" key="7">
    <source>
        <dbReference type="EMBL" id="EDM10848.1"/>
    </source>
</evidence>
<dbReference type="PANTHER" id="PTHR47465:SF6">
    <property type="entry name" value="HOMEOBOX PROTEIN RHOX5"/>
    <property type="match status" value="1"/>
</dbReference>
<dbReference type="SMART" id="SM00389">
    <property type="entry name" value="HOX"/>
    <property type="match status" value="1"/>
</dbReference>
<protein>
    <submittedName>
        <fullName evidence="7">Placentae and embryos oncofetal</fullName>
    </submittedName>
</protein>
<comment type="subcellular location">
    <subcellularLocation>
        <location evidence="4">Nucleus</location>
    </subcellularLocation>
</comment>
<feature type="compositionally biased region" description="Basic and acidic residues" evidence="5">
    <location>
        <begin position="101"/>
        <end position="118"/>
    </location>
</feature>
<dbReference type="AlphaFoldDB" id="A6JMI5"/>
<evidence type="ECO:0000256" key="5">
    <source>
        <dbReference type="SAM" id="MobiDB-lite"/>
    </source>
</evidence>
<feature type="compositionally biased region" description="Gly residues" evidence="5">
    <location>
        <begin position="69"/>
        <end position="83"/>
    </location>
</feature>
<dbReference type="EMBL" id="CH473991">
    <property type="protein sequence ID" value="EDM10848.1"/>
    <property type="molecule type" value="Genomic_DNA"/>
</dbReference>
<feature type="region of interest" description="Disordered" evidence="5">
    <location>
        <begin position="41"/>
        <end position="128"/>
    </location>
</feature>
<sequence>MEAQGSSHDISRLLCLGVKEDSEEQHGQYLDVKAEAFFQAGEGRDEKGAQGQPGEGAVGTEGEGEELNGGEGHFGPGVPGPVGEGDKDGGTRASGMEEEQHEPVAEGTESVKSEDKQMPLRRPGSTQRRLAELERILLSSGSSSGPTWEELDRWMDISVSRVQNWFKIRRAAYRRNRRRRTPIPEHFRATSGCPACLGARWGVRCPFATPRF</sequence>
<dbReference type="GO" id="GO:0005634">
    <property type="term" value="C:nucleus"/>
    <property type="evidence" value="ECO:0007669"/>
    <property type="project" value="UniProtKB-SubCell"/>
</dbReference>
<evidence type="ECO:0000259" key="6">
    <source>
        <dbReference type="PROSITE" id="PS50071"/>
    </source>
</evidence>
<evidence type="ECO:0000313" key="9">
    <source>
        <dbReference type="RGD" id="3295"/>
    </source>
</evidence>
<evidence type="ECO:0000313" key="8">
    <source>
        <dbReference type="Proteomes" id="UP000234681"/>
    </source>
</evidence>
<dbReference type="RGD" id="3295">
    <property type="gene designation" value="Rhoxf5"/>
</dbReference>
<dbReference type="InterPro" id="IPR001356">
    <property type="entry name" value="HD"/>
</dbReference>
<keyword evidence="3 4" id="KW-0539">Nucleus</keyword>
<dbReference type="SUPFAM" id="SSF46689">
    <property type="entry name" value="Homeodomain-like"/>
    <property type="match status" value="1"/>
</dbReference>
<keyword evidence="1 4" id="KW-0238">DNA-binding</keyword>
<dbReference type="Proteomes" id="UP000234681">
    <property type="component" value="Chromosome X"/>
</dbReference>